<feature type="transmembrane region" description="Helical" evidence="2">
    <location>
        <begin position="88"/>
        <end position="106"/>
    </location>
</feature>
<feature type="transmembrane region" description="Helical" evidence="2">
    <location>
        <begin position="20"/>
        <end position="37"/>
    </location>
</feature>
<reference evidence="3" key="1">
    <citation type="submission" date="2020-11" db="EMBL/GenBank/DDBJ databases">
        <title>Nocardioides sp. CBS4Y-1, whole genome shotgun sequence.</title>
        <authorList>
            <person name="Tuo L."/>
        </authorList>
    </citation>
    <scope>NUCLEOTIDE SEQUENCE</scope>
    <source>
        <strain evidence="3">CBS4Y-1</strain>
    </source>
</reference>
<comment type="caution">
    <text evidence="3">The sequence shown here is derived from an EMBL/GenBank/DDBJ whole genome shotgun (WGS) entry which is preliminary data.</text>
</comment>
<evidence type="ECO:0000313" key="3">
    <source>
        <dbReference type="EMBL" id="MBF4162468.1"/>
    </source>
</evidence>
<evidence type="ECO:0000256" key="1">
    <source>
        <dbReference type="SAM" id="MobiDB-lite"/>
    </source>
</evidence>
<feature type="transmembrane region" description="Helical" evidence="2">
    <location>
        <begin position="167"/>
        <end position="185"/>
    </location>
</feature>
<keyword evidence="2" id="KW-0812">Transmembrane</keyword>
<feature type="transmembrane region" description="Helical" evidence="2">
    <location>
        <begin position="228"/>
        <end position="246"/>
    </location>
</feature>
<dbReference type="RefSeq" id="WP_194503720.1">
    <property type="nucleotide sequence ID" value="NZ_JADIVZ010000005.1"/>
</dbReference>
<evidence type="ECO:0000256" key="2">
    <source>
        <dbReference type="SAM" id="Phobius"/>
    </source>
</evidence>
<keyword evidence="2" id="KW-1133">Transmembrane helix</keyword>
<proteinExistence type="predicted"/>
<keyword evidence="4" id="KW-1185">Reference proteome</keyword>
<feature type="region of interest" description="Disordered" evidence="1">
    <location>
        <begin position="312"/>
        <end position="333"/>
    </location>
</feature>
<feature type="compositionally biased region" description="Basic and acidic residues" evidence="1">
    <location>
        <begin position="315"/>
        <end position="333"/>
    </location>
</feature>
<evidence type="ECO:0000313" key="4">
    <source>
        <dbReference type="Proteomes" id="UP000656804"/>
    </source>
</evidence>
<name>A0A930UX31_9ACTN</name>
<dbReference type="AlphaFoldDB" id="A0A930UX31"/>
<feature type="transmembrane region" description="Helical" evidence="2">
    <location>
        <begin position="258"/>
        <end position="278"/>
    </location>
</feature>
<gene>
    <name evidence="3" type="ORF">ISG29_12265</name>
</gene>
<feature type="transmembrane region" description="Helical" evidence="2">
    <location>
        <begin position="44"/>
        <end position="68"/>
    </location>
</feature>
<feature type="transmembrane region" description="Helical" evidence="2">
    <location>
        <begin position="197"/>
        <end position="222"/>
    </location>
</feature>
<protein>
    <submittedName>
        <fullName evidence="3">Uncharacterized protein</fullName>
    </submittedName>
</protein>
<keyword evidence="2" id="KW-0472">Membrane</keyword>
<feature type="transmembrane region" description="Helical" evidence="2">
    <location>
        <begin position="118"/>
        <end position="138"/>
    </location>
</feature>
<dbReference type="PROSITE" id="PS51257">
    <property type="entry name" value="PROKAR_LIPOPROTEIN"/>
    <property type="match status" value="1"/>
</dbReference>
<dbReference type="EMBL" id="JADIVZ010000005">
    <property type="protein sequence ID" value="MBF4162468.1"/>
    <property type="molecule type" value="Genomic_DNA"/>
</dbReference>
<feature type="transmembrane region" description="Helical" evidence="2">
    <location>
        <begin position="284"/>
        <end position="305"/>
    </location>
</feature>
<sequence>MLRWTDPADLVWQKNLMDLMFLGMFALASGCAVVAWRRGRRIDVLVLVAALWYGLFLELSGMMIHNSYQQGTFVLMLDWGWVPGLRDATLMPSYVPIFYPVMLYTGFRIVDSLGITALLQRAIAGGAIMLALDAPYIIEGGLRHVVWWTWGDWNLYQLWQGWPAMDAWWQTTWGAAFLFAVYRFAPTATATPRRLLLGSLGIGGGLNVVGPLLHLPLLGVTLAGWPQWPFMGVLAVVAWGVAIRAIATGRPRAQGGAVGLVAGYVAAMGAMVIANAVYEGGLTLYIGVQALGLLALATLVALPYAQRRAASSGASEREVSVGGSPREDAGLAG</sequence>
<dbReference type="Proteomes" id="UP000656804">
    <property type="component" value="Unassembled WGS sequence"/>
</dbReference>
<accession>A0A930UX31</accession>
<organism evidence="3 4">
    <name type="scientific">Nocardioides acrostichi</name>
    <dbReference type="NCBI Taxonomy" id="2784339"/>
    <lineage>
        <taxon>Bacteria</taxon>
        <taxon>Bacillati</taxon>
        <taxon>Actinomycetota</taxon>
        <taxon>Actinomycetes</taxon>
        <taxon>Propionibacteriales</taxon>
        <taxon>Nocardioidaceae</taxon>
        <taxon>Nocardioides</taxon>
    </lineage>
</organism>